<keyword evidence="5" id="KW-0572">Peptidoglycan-anchor</keyword>
<keyword evidence="6" id="KW-0378">Hydrolase</keyword>
<dbReference type="Gene3D" id="3.90.780.10">
    <property type="entry name" value="5'-Nucleotidase, C-terminal domain"/>
    <property type="match status" value="1"/>
</dbReference>
<dbReference type="AlphaFoldDB" id="A0A345PMK4"/>
<evidence type="ECO:0000256" key="5">
    <source>
        <dbReference type="ARBA" id="ARBA00023088"/>
    </source>
</evidence>
<evidence type="ECO:0000313" key="10">
    <source>
        <dbReference type="Proteomes" id="UP000253908"/>
    </source>
</evidence>
<dbReference type="InterPro" id="IPR029052">
    <property type="entry name" value="Metallo-depent_PP-like"/>
</dbReference>
<dbReference type="PANTHER" id="PTHR11575">
    <property type="entry name" value="5'-NUCLEOTIDASE-RELATED"/>
    <property type="match status" value="1"/>
</dbReference>
<dbReference type="EMBL" id="CP024848">
    <property type="protein sequence ID" value="AXI11234.1"/>
    <property type="molecule type" value="Genomic_DNA"/>
</dbReference>
<dbReference type="Pfam" id="PF02872">
    <property type="entry name" value="5_nucleotid_C"/>
    <property type="match status" value="1"/>
</dbReference>
<dbReference type="FunFam" id="3.90.780.10:FF:000004">
    <property type="entry name" value="UDP-sugar hydrolase, putative"/>
    <property type="match status" value="1"/>
</dbReference>
<proteinExistence type="inferred from homology"/>
<dbReference type="SUPFAM" id="SSF56300">
    <property type="entry name" value="Metallo-dependent phosphatases"/>
    <property type="match status" value="1"/>
</dbReference>
<dbReference type="PRINTS" id="PR01607">
    <property type="entry name" value="APYRASEFAMLY"/>
</dbReference>
<name>A0A345PMK4_9BACI</name>
<evidence type="ECO:0000313" key="9">
    <source>
        <dbReference type="EMBL" id="AXI11234.1"/>
    </source>
</evidence>
<evidence type="ECO:0000259" key="8">
    <source>
        <dbReference type="Pfam" id="PF02872"/>
    </source>
</evidence>
<protein>
    <submittedName>
        <fullName evidence="9">Bifunctional metallophosphatase/5'-nucleotidase</fullName>
    </submittedName>
</protein>
<dbReference type="SUPFAM" id="SSF55816">
    <property type="entry name" value="5'-nucleotidase (syn. UDP-sugar hydrolase), C-terminal domain"/>
    <property type="match status" value="1"/>
</dbReference>
<keyword evidence="4 6" id="KW-0732">Signal</keyword>
<dbReference type="InterPro" id="IPR006179">
    <property type="entry name" value="5_nucleotidase/apyrase"/>
</dbReference>
<feature type="chain" id="PRO_5016480801" evidence="6">
    <location>
        <begin position="24"/>
        <end position="533"/>
    </location>
</feature>
<dbReference type="Pfam" id="PF00149">
    <property type="entry name" value="Metallophos"/>
    <property type="match status" value="1"/>
</dbReference>
<gene>
    <name evidence="9" type="ORF">CUC15_19480</name>
</gene>
<dbReference type="GO" id="GO:0008768">
    <property type="term" value="F:UDP-sugar diphosphatase activity"/>
    <property type="evidence" value="ECO:0007669"/>
    <property type="project" value="TreeGrafter"/>
</dbReference>
<dbReference type="InterPro" id="IPR008334">
    <property type="entry name" value="5'-Nucleotdase_C"/>
</dbReference>
<feature type="domain" description="5'-Nucleotidase C-terminal" evidence="8">
    <location>
        <begin position="347"/>
        <end position="497"/>
    </location>
</feature>
<organism evidence="9 10">
    <name type="scientific">Oceanobacillus zhaokaii</name>
    <dbReference type="NCBI Taxonomy" id="2052660"/>
    <lineage>
        <taxon>Bacteria</taxon>
        <taxon>Bacillati</taxon>
        <taxon>Bacillota</taxon>
        <taxon>Bacilli</taxon>
        <taxon>Bacillales</taxon>
        <taxon>Bacillaceae</taxon>
        <taxon>Oceanobacillus</taxon>
    </lineage>
</organism>
<feature type="domain" description="Calcineurin-like phosphoesterase" evidence="7">
    <location>
        <begin position="41"/>
        <end position="274"/>
    </location>
</feature>
<comment type="similarity">
    <text evidence="6">Belongs to the 5'-nucleotidase family.</text>
</comment>
<dbReference type="KEGG" id="ocn:CUC15_19480"/>
<dbReference type="GO" id="GO:0008253">
    <property type="term" value="F:5'-nucleotidase activity"/>
    <property type="evidence" value="ECO:0007669"/>
    <property type="project" value="TreeGrafter"/>
</dbReference>
<dbReference type="RefSeq" id="WP_114918520.1">
    <property type="nucleotide sequence ID" value="NZ_CP024848.1"/>
</dbReference>
<dbReference type="OrthoDB" id="9801679at2"/>
<dbReference type="InterPro" id="IPR004843">
    <property type="entry name" value="Calcineurin-like_PHP"/>
</dbReference>
<reference evidence="10" key="1">
    <citation type="submission" date="2017-11" db="EMBL/GenBank/DDBJ databases">
        <authorList>
            <person name="Zhu W."/>
        </authorList>
    </citation>
    <scope>NUCLEOTIDE SEQUENCE [LARGE SCALE GENOMIC DNA]</scope>
    <source>
        <strain evidence="10">160</strain>
    </source>
</reference>
<feature type="signal peptide" evidence="6">
    <location>
        <begin position="1"/>
        <end position="23"/>
    </location>
</feature>
<evidence type="ECO:0000259" key="7">
    <source>
        <dbReference type="Pfam" id="PF00149"/>
    </source>
</evidence>
<dbReference type="GO" id="GO:0000166">
    <property type="term" value="F:nucleotide binding"/>
    <property type="evidence" value="ECO:0007669"/>
    <property type="project" value="UniProtKB-KW"/>
</dbReference>
<dbReference type="PANTHER" id="PTHR11575:SF24">
    <property type="entry name" value="5'-NUCLEOTIDASE"/>
    <property type="match status" value="1"/>
</dbReference>
<accession>A0A345PMK4</accession>
<dbReference type="Gene3D" id="3.60.21.10">
    <property type="match status" value="1"/>
</dbReference>
<evidence type="ECO:0000256" key="4">
    <source>
        <dbReference type="ARBA" id="ARBA00022729"/>
    </source>
</evidence>
<evidence type="ECO:0000256" key="1">
    <source>
        <dbReference type="ARBA" id="ARBA00004168"/>
    </source>
</evidence>
<dbReference type="GO" id="GO:0009166">
    <property type="term" value="P:nucleotide catabolic process"/>
    <property type="evidence" value="ECO:0007669"/>
    <property type="project" value="InterPro"/>
</dbReference>
<evidence type="ECO:0000256" key="6">
    <source>
        <dbReference type="RuleBase" id="RU362119"/>
    </source>
</evidence>
<dbReference type="InterPro" id="IPR036907">
    <property type="entry name" value="5'-Nucleotdase_C_sf"/>
</dbReference>
<evidence type="ECO:0000256" key="2">
    <source>
        <dbReference type="ARBA" id="ARBA00022512"/>
    </source>
</evidence>
<comment type="subcellular location">
    <subcellularLocation>
        <location evidence="1">Secreted</location>
        <location evidence="1">Cell wall</location>
        <topology evidence="1">Peptidoglycan-anchor</topology>
    </subcellularLocation>
</comment>
<evidence type="ECO:0000256" key="3">
    <source>
        <dbReference type="ARBA" id="ARBA00022525"/>
    </source>
</evidence>
<keyword evidence="6" id="KW-0547">Nucleotide-binding</keyword>
<keyword evidence="3" id="KW-0964">Secreted</keyword>
<dbReference type="GO" id="GO:0030288">
    <property type="term" value="C:outer membrane-bounded periplasmic space"/>
    <property type="evidence" value="ECO:0007669"/>
    <property type="project" value="TreeGrafter"/>
</dbReference>
<dbReference type="FunFam" id="3.60.21.10:FF:000052">
    <property type="entry name" value="Endonuclease YhcR"/>
    <property type="match status" value="1"/>
</dbReference>
<dbReference type="Proteomes" id="UP000253908">
    <property type="component" value="Chromosome"/>
</dbReference>
<keyword evidence="2" id="KW-0134">Cell wall</keyword>
<keyword evidence="10" id="KW-1185">Reference proteome</keyword>
<sequence>MKKVIPALLLSFSLLGTTVSVSAAPPEHSNYKERYIPVQLLGMNDFHGQLDVYGTVAGKKVGGAEYLAAYLKEYEADAKRNNTDTLKVHVGDAIGASAPTSALLQDEPTIELFNELDMDVATVGNHEFDEGIEEMMRLINGGEHEATGYFEGANFPFTVANVMNEETGEPILPPYVIKKVNGMPIGFIGVVTTETPNIVVPSAVEGIEFTDEVEAINKTAAELKDKGVQSIVVLAHNPVLSDQDGSNPSGDVVEFANEVDDEIDVIYGAHNHSYANTIVDNKLIVQSYANGTAFSDVDLMIDPKTKDIVHKEAEIVTTYHEGIEPDTEVKEMVDSYKAKVAPLVNEVIGEATDPLTRKQDDSGESALGNFTADSQRAVMGTDIAFMNPGGIRADLDAGDITWGEVYTTSPFGNSLVSMELTGEQIKSVLEQQWSGSYQRILQISGLQYTWDQNAPIGERIVEITDDEGNPINPDQTYTVTANNYLATGGDGFTVFKEGKNPVNGPVDYEAMVEYIKSFEEPIQAPALDRIDVQ</sequence>